<evidence type="ECO:0000313" key="1">
    <source>
        <dbReference type="EMBL" id="KAJ8621710.1"/>
    </source>
</evidence>
<sequence length="126" mass="14348">MEQAATLDIIALGYMGVGDFKFVVNLLEMLHEMVGCVQNDDPLLDSILMHMGSMYTTLGRLEDAMLVYNCSLEILEGLFESKDVFGSLVKGKWFGGVGVYGRNGLETKRWNYQEMSFVKFKKYDFF</sequence>
<evidence type="ECO:0000313" key="2">
    <source>
        <dbReference type="Proteomes" id="UP001234297"/>
    </source>
</evidence>
<keyword evidence="2" id="KW-1185">Reference proteome</keyword>
<gene>
    <name evidence="1" type="ORF">MRB53_030239</name>
</gene>
<protein>
    <submittedName>
        <fullName evidence="1">Uncharacterized protein</fullName>
    </submittedName>
</protein>
<proteinExistence type="predicted"/>
<name>A0ACC2KKM4_PERAE</name>
<comment type="caution">
    <text evidence="1">The sequence shown here is derived from an EMBL/GenBank/DDBJ whole genome shotgun (WGS) entry which is preliminary data.</text>
</comment>
<accession>A0ACC2KKM4</accession>
<dbReference type="Proteomes" id="UP001234297">
    <property type="component" value="Chromosome 10"/>
</dbReference>
<dbReference type="EMBL" id="CM056818">
    <property type="protein sequence ID" value="KAJ8621710.1"/>
    <property type="molecule type" value="Genomic_DNA"/>
</dbReference>
<reference evidence="1 2" key="1">
    <citation type="journal article" date="2022" name="Hortic Res">
        <title>A haplotype resolved chromosomal level avocado genome allows analysis of novel avocado genes.</title>
        <authorList>
            <person name="Nath O."/>
            <person name="Fletcher S.J."/>
            <person name="Hayward A."/>
            <person name="Shaw L.M."/>
            <person name="Masouleh A.K."/>
            <person name="Furtado A."/>
            <person name="Henry R.J."/>
            <person name="Mitter N."/>
        </authorList>
    </citation>
    <scope>NUCLEOTIDE SEQUENCE [LARGE SCALE GENOMIC DNA]</scope>
    <source>
        <strain evidence="2">cv. Hass</strain>
    </source>
</reference>
<organism evidence="1 2">
    <name type="scientific">Persea americana</name>
    <name type="common">Avocado</name>
    <dbReference type="NCBI Taxonomy" id="3435"/>
    <lineage>
        <taxon>Eukaryota</taxon>
        <taxon>Viridiplantae</taxon>
        <taxon>Streptophyta</taxon>
        <taxon>Embryophyta</taxon>
        <taxon>Tracheophyta</taxon>
        <taxon>Spermatophyta</taxon>
        <taxon>Magnoliopsida</taxon>
        <taxon>Magnoliidae</taxon>
        <taxon>Laurales</taxon>
        <taxon>Lauraceae</taxon>
        <taxon>Persea</taxon>
    </lineage>
</organism>